<dbReference type="Pfam" id="PF01943">
    <property type="entry name" value="Polysacc_synt"/>
    <property type="match status" value="1"/>
</dbReference>
<keyword evidence="5 6" id="KW-0472">Membrane</keyword>
<evidence type="ECO:0000256" key="4">
    <source>
        <dbReference type="ARBA" id="ARBA00022989"/>
    </source>
</evidence>
<feature type="transmembrane region" description="Helical" evidence="6">
    <location>
        <begin position="396"/>
        <end position="416"/>
    </location>
</feature>
<organism evidence="7 8">
    <name type="scientific">Shouchella hunanensis</name>
    <dbReference type="NCBI Taxonomy" id="766894"/>
    <lineage>
        <taxon>Bacteria</taxon>
        <taxon>Bacillati</taxon>
        <taxon>Bacillota</taxon>
        <taxon>Bacilli</taxon>
        <taxon>Bacillales</taxon>
        <taxon>Bacillaceae</taxon>
        <taxon>Shouchella</taxon>
    </lineage>
</organism>
<evidence type="ECO:0000256" key="1">
    <source>
        <dbReference type="ARBA" id="ARBA00004651"/>
    </source>
</evidence>
<gene>
    <name evidence="7" type="ORF">PQ477_05400</name>
</gene>
<feature type="transmembrane region" description="Helical" evidence="6">
    <location>
        <begin position="371"/>
        <end position="390"/>
    </location>
</feature>
<feature type="transmembrane region" description="Helical" evidence="6">
    <location>
        <begin position="306"/>
        <end position="328"/>
    </location>
</feature>
<proteinExistence type="predicted"/>
<sequence length="486" mass="54443">MSKKKSFTDIISIWTSQLGAVVVAFITQMLLARSLSVADYGAFMTAFNTAMLLGGIACFGAGPNWLRIIGREGWNGLRWLRPNLILLVVTTVASSILYIILIRFSSTSELTFFISIAFVSVLLTRSFSTPAEAVYQLEENYIRLSFLKFLNHGLKFLVVIIGVLFGFSVISLAFGYVFTSIAMLIWYLFLLRRISTHNIKLVGHGEYSFNAKQSPDVKTAFVFLFPYGATTVFYLIYFQAPIFFVNITLGDESAGIYNVIFTVLNVIFLLPITLYQSYLIPKIHRWSTGERSKVDLLTKVGSKLSIMLGIVIGIPMVFISPFVTSLIFGDEYKLAGIFISFLAVVVPLRLLSNNIGSVLVTEKYIKKKAFYQFYAALLSIGLNFLLMNKIGLVGAIYTLILVELLVALLFVVCLMTDVKVRIDKFNSYVCQYALFFVGTLIIFQSSTSTGILIGSVIFVCSLVIMLLTIVRDKELKEVILRMKEKK</sequence>
<evidence type="ECO:0000256" key="5">
    <source>
        <dbReference type="ARBA" id="ARBA00023136"/>
    </source>
</evidence>
<keyword evidence="4 6" id="KW-1133">Transmembrane helix</keyword>
<dbReference type="PANTHER" id="PTHR30250">
    <property type="entry name" value="PST FAMILY PREDICTED COLANIC ACID TRANSPORTER"/>
    <property type="match status" value="1"/>
</dbReference>
<keyword evidence="2" id="KW-1003">Cell membrane</keyword>
<reference evidence="7 8" key="1">
    <citation type="submission" date="2023-02" db="EMBL/GenBank/DDBJ databases">
        <authorList>
            <person name="Liu G."/>
        </authorList>
    </citation>
    <scope>NUCLEOTIDE SEQUENCE [LARGE SCALE GENOMIC DNA]</scope>
    <source>
        <strain evidence="7 8">DSM 23008</strain>
    </source>
</reference>
<dbReference type="Proteomes" id="UP001215143">
    <property type="component" value="Chromosome"/>
</dbReference>
<dbReference type="EMBL" id="CP117834">
    <property type="protein sequence ID" value="WDF04898.1"/>
    <property type="molecule type" value="Genomic_DNA"/>
</dbReference>
<evidence type="ECO:0000313" key="7">
    <source>
        <dbReference type="EMBL" id="WDF04898.1"/>
    </source>
</evidence>
<name>A0ABY7W7I1_9BACI</name>
<dbReference type="RefSeq" id="WP_274273110.1">
    <property type="nucleotide sequence ID" value="NZ_CP117834.1"/>
</dbReference>
<feature type="transmembrane region" description="Helical" evidence="6">
    <location>
        <begin position="256"/>
        <end position="275"/>
    </location>
</feature>
<evidence type="ECO:0000313" key="8">
    <source>
        <dbReference type="Proteomes" id="UP001215143"/>
    </source>
</evidence>
<feature type="transmembrane region" description="Helical" evidence="6">
    <location>
        <begin position="334"/>
        <end position="351"/>
    </location>
</feature>
<evidence type="ECO:0000256" key="6">
    <source>
        <dbReference type="SAM" id="Phobius"/>
    </source>
</evidence>
<dbReference type="PANTHER" id="PTHR30250:SF11">
    <property type="entry name" value="O-ANTIGEN TRANSPORTER-RELATED"/>
    <property type="match status" value="1"/>
</dbReference>
<comment type="subcellular location">
    <subcellularLocation>
        <location evidence="1">Cell membrane</location>
        <topology evidence="1">Multi-pass membrane protein</topology>
    </subcellularLocation>
</comment>
<feature type="transmembrane region" description="Helical" evidence="6">
    <location>
        <begin position="84"/>
        <end position="104"/>
    </location>
</feature>
<feature type="transmembrane region" description="Helical" evidence="6">
    <location>
        <begin position="220"/>
        <end position="244"/>
    </location>
</feature>
<evidence type="ECO:0000256" key="2">
    <source>
        <dbReference type="ARBA" id="ARBA00022475"/>
    </source>
</evidence>
<feature type="transmembrane region" description="Helical" evidence="6">
    <location>
        <begin position="428"/>
        <end position="445"/>
    </location>
</feature>
<keyword evidence="8" id="KW-1185">Reference proteome</keyword>
<keyword evidence="3 6" id="KW-0812">Transmembrane</keyword>
<dbReference type="InterPro" id="IPR002797">
    <property type="entry name" value="Polysacc_synth"/>
</dbReference>
<feature type="transmembrane region" description="Helical" evidence="6">
    <location>
        <begin position="149"/>
        <end position="167"/>
    </location>
</feature>
<accession>A0ABY7W7I1</accession>
<dbReference type="InterPro" id="IPR050833">
    <property type="entry name" value="Poly_Biosynth_Transport"/>
</dbReference>
<evidence type="ECO:0000256" key="3">
    <source>
        <dbReference type="ARBA" id="ARBA00022692"/>
    </source>
</evidence>
<protein>
    <submittedName>
        <fullName evidence="7">Oligosaccharide flippase family protein</fullName>
    </submittedName>
</protein>
<feature type="transmembrane region" description="Helical" evidence="6">
    <location>
        <begin position="12"/>
        <end position="31"/>
    </location>
</feature>
<feature type="transmembrane region" description="Helical" evidence="6">
    <location>
        <begin position="43"/>
        <end position="63"/>
    </location>
</feature>
<feature type="transmembrane region" description="Helical" evidence="6">
    <location>
        <begin position="451"/>
        <end position="470"/>
    </location>
</feature>